<evidence type="ECO:0000256" key="2">
    <source>
        <dbReference type="ARBA" id="ARBA00022801"/>
    </source>
</evidence>
<dbReference type="PRINTS" id="PR00793">
    <property type="entry name" value="PROAMNOPTASE"/>
</dbReference>
<reference evidence="4 5" key="1">
    <citation type="submission" date="2015-01" db="EMBL/GenBank/DDBJ databases">
        <title>The Genome Sequence of Cladophialophora immunda CBS83496.</title>
        <authorList>
            <consortium name="The Broad Institute Genomics Platform"/>
            <person name="Cuomo C."/>
            <person name="de Hoog S."/>
            <person name="Gorbushina A."/>
            <person name="Stielow B."/>
            <person name="Teixiera M."/>
            <person name="Abouelleil A."/>
            <person name="Chapman S.B."/>
            <person name="Priest M."/>
            <person name="Young S.K."/>
            <person name="Wortman J."/>
            <person name="Nusbaum C."/>
            <person name="Birren B."/>
        </authorList>
    </citation>
    <scope>NUCLEOTIDE SEQUENCE [LARGE SCALE GENOMIC DNA]</scope>
    <source>
        <strain evidence="4 5">CBS 83496</strain>
    </source>
</reference>
<proteinExistence type="inferred from homology"/>
<dbReference type="GO" id="GO:0008233">
    <property type="term" value="F:peptidase activity"/>
    <property type="evidence" value="ECO:0007669"/>
    <property type="project" value="InterPro"/>
</dbReference>
<dbReference type="PIRSF" id="PIRSF005539">
    <property type="entry name" value="Pept_S33_TRI_F1"/>
    <property type="match status" value="1"/>
</dbReference>
<dbReference type="PANTHER" id="PTHR43194:SF2">
    <property type="entry name" value="PEROXISOMAL MEMBRANE PROTEIN LPX1"/>
    <property type="match status" value="1"/>
</dbReference>
<accession>A0A0D1ZLE7</accession>
<dbReference type="NCBIfam" id="TIGR01250">
    <property type="entry name" value="pro_imino_pep_2"/>
    <property type="match status" value="1"/>
</dbReference>
<dbReference type="InterPro" id="IPR000073">
    <property type="entry name" value="AB_hydrolase_1"/>
</dbReference>
<evidence type="ECO:0000259" key="3">
    <source>
        <dbReference type="Pfam" id="PF00561"/>
    </source>
</evidence>
<name>A0A0D1ZLE7_9EURO</name>
<dbReference type="InterPro" id="IPR002410">
    <property type="entry name" value="Peptidase_S33"/>
</dbReference>
<dbReference type="AlphaFoldDB" id="A0A0D1ZLE7"/>
<dbReference type="EMBL" id="KN847042">
    <property type="protein sequence ID" value="KIW28796.1"/>
    <property type="molecule type" value="Genomic_DNA"/>
</dbReference>
<dbReference type="OrthoDB" id="190201at2759"/>
<sequence>MATSDSSKYTEGRVPFSHPSLPKPCETWYKVYGDLKSSSTGRPLVTLHGGPGMGHNYLSNLRRLSDEYGIPVVFYDQLGAGNSTHLREKRLDTDFWVPELFIAELDNLLEHLGISEFDLLGQSWGGMLGSMFAIRGSPGLKRLIISNSPASMKLWVEACNKWRSLLPEDVDKALTKHEANQTYDDPEYKAAVEEFYKRHVCRVFPFPQDLLDTFANVEIDDTVYYTMNGPSEFTVIGNLKNWSVVDEVHKISVPTLLLNGAWDEARDSCVYPFFQIPKVKWYTLPDASHCSNLEVPDKYMEVVAEFLKNAA</sequence>
<protein>
    <recommendedName>
        <fullName evidence="3">AB hydrolase-1 domain-containing protein</fullName>
    </recommendedName>
</protein>
<feature type="domain" description="AB hydrolase-1" evidence="3">
    <location>
        <begin position="43"/>
        <end position="294"/>
    </location>
</feature>
<gene>
    <name evidence="4" type="ORF">PV07_04669</name>
</gene>
<evidence type="ECO:0000313" key="5">
    <source>
        <dbReference type="Proteomes" id="UP000054466"/>
    </source>
</evidence>
<dbReference type="Proteomes" id="UP000054466">
    <property type="component" value="Unassembled WGS sequence"/>
</dbReference>
<evidence type="ECO:0000313" key="4">
    <source>
        <dbReference type="EMBL" id="KIW28796.1"/>
    </source>
</evidence>
<dbReference type="SUPFAM" id="SSF53474">
    <property type="entry name" value="alpha/beta-Hydrolases"/>
    <property type="match status" value="1"/>
</dbReference>
<keyword evidence="5" id="KW-1185">Reference proteome</keyword>
<dbReference type="InterPro" id="IPR005945">
    <property type="entry name" value="Pro_imino_pep"/>
</dbReference>
<keyword evidence="2" id="KW-0378">Hydrolase</keyword>
<dbReference type="Pfam" id="PF00561">
    <property type="entry name" value="Abhydrolase_1"/>
    <property type="match status" value="1"/>
</dbReference>
<organism evidence="4 5">
    <name type="scientific">Cladophialophora immunda</name>
    <dbReference type="NCBI Taxonomy" id="569365"/>
    <lineage>
        <taxon>Eukaryota</taxon>
        <taxon>Fungi</taxon>
        <taxon>Dikarya</taxon>
        <taxon>Ascomycota</taxon>
        <taxon>Pezizomycotina</taxon>
        <taxon>Eurotiomycetes</taxon>
        <taxon>Chaetothyriomycetidae</taxon>
        <taxon>Chaetothyriales</taxon>
        <taxon>Herpotrichiellaceae</taxon>
        <taxon>Cladophialophora</taxon>
    </lineage>
</organism>
<dbReference type="InterPro" id="IPR029058">
    <property type="entry name" value="AB_hydrolase_fold"/>
</dbReference>
<dbReference type="GeneID" id="27343863"/>
<dbReference type="InterPro" id="IPR050228">
    <property type="entry name" value="Carboxylesterase_BioH"/>
</dbReference>
<dbReference type="Gene3D" id="3.40.50.1820">
    <property type="entry name" value="alpha/beta hydrolase"/>
    <property type="match status" value="1"/>
</dbReference>
<dbReference type="VEuPathDB" id="FungiDB:PV07_04669"/>
<dbReference type="PANTHER" id="PTHR43194">
    <property type="entry name" value="HYDROLASE ALPHA/BETA FOLD FAMILY"/>
    <property type="match status" value="1"/>
</dbReference>
<evidence type="ECO:0000256" key="1">
    <source>
        <dbReference type="ARBA" id="ARBA00010088"/>
    </source>
</evidence>
<dbReference type="RefSeq" id="XP_016249012.1">
    <property type="nucleotide sequence ID" value="XM_016391493.1"/>
</dbReference>
<dbReference type="STRING" id="569365.A0A0D1ZLE7"/>
<dbReference type="GO" id="GO:0006508">
    <property type="term" value="P:proteolysis"/>
    <property type="evidence" value="ECO:0007669"/>
    <property type="project" value="InterPro"/>
</dbReference>
<comment type="similarity">
    <text evidence="1">Belongs to the peptidase S33 family.</text>
</comment>